<dbReference type="SUPFAM" id="SSF56954">
    <property type="entry name" value="Outer membrane efflux proteins (OEP)"/>
    <property type="match status" value="1"/>
</dbReference>
<dbReference type="GO" id="GO:0009279">
    <property type="term" value="C:cell outer membrane"/>
    <property type="evidence" value="ECO:0007669"/>
    <property type="project" value="UniProtKB-SubCell"/>
</dbReference>
<dbReference type="STRING" id="91360.SAMN05660330_02866"/>
<dbReference type="GO" id="GO:1990281">
    <property type="term" value="C:efflux pump complex"/>
    <property type="evidence" value="ECO:0007669"/>
    <property type="project" value="TreeGrafter"/>
</dbReference>
<name>A0A1H0SZ50_9BACT</name>
<feature type="coiled-coil region" evidence="8">
    <location>
        <begin position="227"/>
        <end position="261"/>
    </location>
</feature>
<keyword evidence="9" id="KW-0732">Signal</keyword>
<dbReference type="InterPro" id="IPR051906">
    <property type="entry name" value="TolC-like"/>
</dbReference>
<evidence type="ECO:0000256" key="8">
    <source>
        <dbReference type="SAM" id="Coils"/>
    </source>
</evidence>
<keyword evidence="11" id="KW-1185">Reference proteome</keyword>
<gene>
    <name evidence="10" type="ORF">SAMN05660330_02866</name>
</gene>
<sequence>MKCINMLIILLVTVSGANALELQEMQDMALGSRQVVRQFETRLEQSKKDLVVARAAYYPSVDLGYTMNHLDEASFVEDRENSVVFGSVSYNLFAGLRDKYTIDSAGLLSVVEDLRLESLRQDIQLAVALAYLDVYERLANKKVAESAFETLEKVYRDGESRYEVGLIGKNELLKFRVDYDNADITLKAADAGLKKSINNLSRQVGNTIDFFELGFQEFSQIPSLDGKEQYREKMLACRSEIKALEKLVEAAALQAEAARGDYYPRVDAVGSYQRYDNHLINGRGDIGDSGNTADLLSNTDFSAIGSDGEEIRAQVVFSLNLFRGHATEATVARAKLETRAASYELDELKRSLSTELDNLYIDLQVSLENVEVANRSIEQAQENLRITQLKYEEGLQRESDLLDAITSLSRAKYNYVAVIRALYLNDFKLTRMIDGF</sequence>
<dbReference type="PANTHER" id="PTHR30026">
    <property type="entry name" value="OUTER MEMBRANE PROTEIN TOLC"/>
    <property type="match status" value="1"/>
</dbReference>
<feature type="chain" id="PRO_5011598214" evidence="9">
    <location>
        <begin position="20"/>
        <end position="436"/>
    </location>
</feature>
<proteinExistence type="inferred from homology"/>
<evidence type="ECO:0000256" key="4">
    <source>
        <dbReference type="ARBA" id="ARBA00022452"/>
    </source>
</evidence>
<keyword evidence="5" id="KW-0812">Transmembrane</keyword>
<dbReference type="PANTHER" id="PTHR30026:SF20">
    <property type="entry name" value="OUTER MEMBRANE PROTEIN TOLC"/>
    <property type="match status" value="1"/>
</dbReference>
<evidence type="ECO:0000256" key="2">
    <source>
        <dbReference type="ARBA" id="ARBA00007613"/>
    </source>
</evidence>
<dbReference type="RefSeq" id="WP_092224002.1">
    <property type="nucleotide sequence ID" value="NZ_FNJI01000021.1"/>
</dbReference>
<organism evidence="10 11">
    <name type="scientific">Desulforhopalus singaporensis</name>
    <dbReference type="NCBI Taxonomy" id="91360"/>
    <lineage>
        <taxon>Bacteria</taxon>
        <taxon>Pseudomonadati</taxon>
        <taxon>Thermodesulfobacteriota</taxon>
        <taxon>Desulfobulbia</taxon>
        <taxon>Desulfobulbales</taxon>
        <taxon>Desulfocapsaceae</taxon>
        <taxon>Desulforhopalus</taxon>
    </lineage>
</organism>
<accession>A0A1H0SZ50</accession>
<comment type="subcellular location">
    <subcellularLocation>
        <location evidence="1">Cell outer membrane</location>
    </subcellularLocation>
</comment>
<evidence type="ECO:0000256" key="7">
    <source>
        <dbReference type="ARBA" id="ARBA00023237"/>
    </source>
</evidence>
<protein>
    <submittedName>
        <fullName evidence="10">Outer membrane protein TolC</fullName>
    </submittedName>
</protein>
<feature type="signal peptide" evidence="9">
    <location>
        <begin position="1"/>
        <end position="19"/>
    </location>
</feature>
<dbReference type="GO" id="GO:0015562">
    <property type="term" value="F:efflux transmembrane transporter activity"/>
    <property type="evidence" value="ECO:0007669"/>
    <property type="project" value="InterPro"/>
</dbReference>
<evidence type="ECO:0000313" key="10">
    <source>
        <dbReference type="EMBL" id="SDP46939.1"/>
    </source>
</evidence>
<dbReference type="Proteomes" id="UP000199073">
    <property type="component" value="Unassembled WGS sequence"/>
</dbReference>
<comment type="similarity">
    <text evidence="2">Belongs to the outer membrane factor (OMF) (TC 1.B.17) family.</text>
</comment>
<evidence type="ECO:0000256" key="1">
    <source>
        <dbReference type="ARBA" id="ARBA00004442"/>
    </source>
</evidence>
<keyword evidence="4" id="KW-1134">Transmembrane beta strand</keyword>
<dbReference type="AlphaFoldDB" id="A0A1H0SZ50"/>
<dbReference type="InterPro" id="IPR003423">
    <property type="entry name" value="OMP_efflux"/>
</dbReference>
<dbReference type="OrthoDB" id="9814032at2"/>
<evidence type="ECO:0000313" key="11">
    <source>
        <dbReference type="Proteomes" id="UP000199073"/>
    </source>
</evidence>
<evidence type="ECO:0000256" key="9">
    <source>
        <dbReference type="SAM" id="SignalP"/>
    </source>
</evidence>
<dbReference type="GO" id="GO:0015288">
    <property type="term" value="F:porin activity"/>
    <property type="evidence" value="ECO:0007669"/>
    <property type="project" value="TreeGrafter"/>
</dbReference>
<keyword evidence="8" id="KW-0175">Coiled coil</keyword>
<keyword evidence="6" id="KW-0472">Membrane</keyword>
<evidence type="ECO:0000256" key="5">
    <source>
        <dbReference type="ARBA" id="ARBA00022692"/>
    </source>
</evidence>
<keyword evidence="3" id="KW-0813">Transport</keyword>
<reference evidence="10 11" key="1">
    <citation type="submission" date="2016-10" db="EMBL/GenBank/DDBJ databases">
        <authorList>
            <person name="de Groot N.N."/>
        </authorList>
    </citation>
    <scope>NUCLEOTIDE SEQUENCE [LARGE SCALE GENOMIC DNA]</scope>
    <source>
        <strain evidence="10 11">DSM 12130</strain>
    </source>
</reference>
<feature type="coiled-coil region" evidence="8">
    <location>
        <begin position="363"/>
        <end position="397"/>
    </location>
</feature>
<dbReference type="EMBL" id="FNJI01000021">
    <property type="protein sequence ID" value="SDP46939.1"/>
    <property type="molecule type" value="Genomic_DNA"/>
</dbReference>
<evidence type="ECO:0000256" key="6">
    <source>
        <dbReference type="ARBA" id="ARBA00023136"/>
    </source>
</evidence>
<dbReference type="Gene3D" id="1.20.1600.10">
    <property type="entry name" value="Outer membrane efflux proteins (OEP)"/>
    <property type="match status" value="1"/>
</dbReference>
<dbReference type="Pfam" id="PF02321">
    <property type="entry name" value="OEP"/>
    <property type="match status" value="2"/>
</dbReference>
<evidence type="ECO:0000256" key="3">
    <source>
        <dbReference type="ARBA" id="ARBA00022448"/>
    </source>
</evidence>
<keyword evidence="7" id="KW-0998">Cell outer membrane</keyword>